<dbReference type="GO" id="GO:0008168">
    <property type="term" value="F:methyltransferase activity"/>
    <property type="evidence" value="ECO:0007669"/>
    <property type="project" value="UniProtKB-KW"/>
</dbReference>
<dbReference type="CDD" id="cd02440">
    <property type="entry name" value="AdoMet_MTases"/>
    <property type="match status" value="1"/>
</dbReference>
<dbReference type="InterPro" id="IPR029063">
    <property type="entry name" value="SAM-dependent_MTases_sf"/>
</dbReference>
<dbReference type="EMBL" id="CAJRAY010000056">
    <property type="protein sequence ID" value="CAG5088218.1"/>
    <property type="molecule type" value="Genomic_DNA"/>
</dbReference>
<accession>A0ABM8V557</accession>
<dbReference type="PANTHER" id="PTHR10509:SF14">
    <property type="entry name" value="CAFFEOYL-COA O-METHYLTRANSFERASE 3-RELATED"/>
    <property type="match status" value="1"/>
</dbReference>
<evidence type="ECO:0000256" key="2">
    <source>
        <dbReference type="ARBA" id="ARBA00022679"/>
    </source>
</evidence>
<dbReference type="SUPFAM" id="SSF53335">
    <property type="entry name" value="S-adenosyl-L-methionine-dependent methyltransferases"/>
    <property type="match status" value="1"/>
</dbReference>
<proteinExistence type="predicted"/>
<comment type="caution">
    <text evidence="4">The sequence shown here is derived from an EMBL/GenBank/DDBJ whole genome shotgun (WGS) entry which is preliminary data.</text>
</comment>
<evidence type="ECO:0000256" key="1">
    <source>
        <dbReference type="ARBA" id="ARBA00022603"/>
    </source>
</evidence>
<evidence type="ECO:0000313" key="4">
    <source>
        <dbReference type="EMBL" id="CAG5088218.1"/>
    </source>
</evidence>
<dbReference type="EC" id="2.1.1.-" evidence="4"/>
<keyword evidence="5" id="KW-1185">Reference proteome</keyword>
<keyword evidence="2 4" id="KW-0808">Transferase</keyword>
<evidence type="ECO:0000256" key="3">
    <source>
        <dbReference type="ARBA" id="ARBA00022691"/>
    </source>
</evidence>
<keyword evidence="1 4" id="KW-0489">Methyltransferase</keyword>
<dbReference type="Proteomes" id="UP000681526">
    <property type="component" value="Unassembled WGS sequence"/>
</dbReference>
<reference evidence="4 5" key="1">
    <citation type="submission" date="2021-04" db="EMBL/GenBank/DDBJ databases">
        <authorList>
            <person name="Rakotoarivonina H."/>
        </authorList>
    </citation>
    <scope>NUCLEOTIDE SEQUENCE [LARGE SCALE GENOMIC DNA]</scope>
    <source>
        <strain evidence="4 5">XE</strain>
    </source>
</reference>
<dbReference type="RefSeq" id="WP_213484751.1">
    <property type="nucleotide sequence ID" value="NZ_CAJRAY010000056.1"/>
</dbReference>
<sequence length="211" mass="22544">MWNAEDYVNRLFGADPDLERAAKGIREAGMPEISVAPGYGRLLTILAGASGARDALEIGALGGVSGICIARGLKEGGKLTSLEIKPEYAAIARSHVEAAGLGDRVEYRIGDALQSLEELAGEGRRFDFFFIDADKGRYPDYLEWAIRLARPGAVITADNVLLRGRVGDPGAQGPSVAAMRTFNDRLAHDPRLVATMLPGYDGLAVAFVKEV</sequence>
<dbReference type="PROSITE" id="PS51682">
    <property type="entry name" value="SAM_OMT_I"/>
    <property type="match status" value="1"/>
</dbReference>
<dbReference type="InterPro" id="IPR050362">
    <property type="entry name" value="Cation-dep_OMT"/>
</dbReference>
<gene>
    <name evidence="4" type="primary">txxe 1793-mdmC3</name>
    <name evidence="4" type="ORF">TXXE_11645</name>
</gene>
<keyword evidence="3" id="KW-0949">S-adenosyl-L-methionine</keyword>
<dbReference type="InterPro" id="IPR002935">
    <property type="entry name" value="SAM_O-MeTrfase"/>
</dbReference>
<dbReference type="Gene3D" id="3.40.50.150">
    <property type="entry name" value="Vaccinia Virus protein VP39"/>
    <property type="match status" value="1"/>
</dbReference>
<dbReference type="Pfam" id="PF01596">
    <property type="entry name" value="Methyltransf_3"/>
    <property type="match status" value="1"/>
</dbReference>
<dbReference type="PANTHER" id="PTHR10509">
    <property type="entry name" value="O-METHYLTRANSFERASE-RELATED"/>
    <property type="match status" value="1"/>
</dbReference>
<dbReference type="GO" id="GO:0032259">
    <property type="term" value="P:methylation"/>
    <property type="evidence" value="ECO:0007669"/>
    <property type="project" value="UniProtKB-KW"/>
</dbReference>
<organism evidence="4 5">
    <name type="scientific">Thermobacillus xylanilyticus</name>
    <dbReference type="NCBI Taxonomy" id="76633"/>
    <lineage>
        <taxon>Bacteria</taxon>
        <taxon>Bacillati</taxon>
        <taxon>Bacillota</taxon>
        <taxon>Bacilli</taxon>
        <taxon>Bacillales</taxon>
        <taxon>Paenibacillaceae</taxon>
        <taxon>Thermobacillus</taxon>
    </lineage>
</organism>
<evidence type="ECO:0000313" key="5">
    <source>
        <dbReference type="Proteomes" id="UP000681526"/>
    </source>
</evidence>
<name>A0ABM8V557_THEXY</name>
<protein>
    <submittedName>
        <fullName evidence="4">O-methyltransferase</fullName>
        <ecNumber evidence="4">2.1.1.-</ecNumber>
    </submittedName>
</protein>